<evidence type="ECO:0000256" key="1">
    <source>
        <dbReference type="ARBA" id="ARBA00005118"/>
    </source>
</evidence>
<evidence type="ECO:0000256" key="4">
    <source>
        <dbReference type="ARBA" id="ARBA00022679"/>
    </source>
</evidence>
<dbReference type="RefSeq" id="WP_021740299.1">
    <property type="nucleotide sequence ID" value="NZ_CABKSU010000106.1"/>
</dbReference>
<dbReference type="AlphaFoldDB" id="A0A173VAT9"/>
<protein>
    <recommendedName>
        <fullName evidence="3 7">Carbamate kinase</fullName>
    </recommendedName>
</protein>
<dbReference type="PIRSF" id="PIRSF000723">
    <property type="entry name" value="Carbamate_kin"/>
    <property type="match status" value="1"/>
</dbReference>
<dbReference type="PANTHER" id="PTHR30409">
    <property type="entry name" value="CARBAMATE KINASE"/>
    <property type="match status" value="1"/>
</dbReference>
<dbReference type="Proteomes" id="UP000095492">
    <property type="component" value="Unassembled WGS sequence"/>
</dbReference>
<name>A0A173VAT9_EUBRA</name>
<dbReference type="GO" id="GO:0019546">
    <property type="term" value="P:L-arginine deiminase pathway"/>
    <property type="evidence" value="ECO:0007669"/>
    <property type="project" value="TreeGrafter"/>
</dbReference>
<dbReference type="PANTHER" id="PTHR30409:SF1">
    <property type="entry name" value="CARBAMATE KINASE-RELATED"/>
    <property type="match status" value="1"/>
</dbReference>
<dbReference type="SUPFAM" id="SSF53633">
    <property type="entry name" value="Carbamate kinase-like"/>
    <property type="match status" value="1"/>
</dbReference>
<comment type="catalytic activity">
    <reaction evidence="6">
        <text>hydrogencarbonate + NH4(+) + ATP = carbamoyl phosphate + ADP + H2O + H(+)</text>
        <dbReference type="Rhea" id="RHEA:10152"/>
        <dbReference type="ChEBI" id="CHEBI:15377"/>
        <dbReference type="ChEBI" id="CHEBI:15378"/>
        <dbReference type="ChEBI" id="CHEBI:17544"/>
        <dbReference type="ChEBI" id="CHEBI:28938"/>
        <dbReference type="ChEBI" id="CHEBI:30616"/>
        <dbReference type="ChEBI" id="CHEBI:58228"/>
        <dbReference type="ChEBI" id="CHEBI:456216"/>
        <dbReference type="EC" id="2.7.2.2"/>
    </reaction>
</comment>
<reference evidence="9 10" key="1">
    <citation type="submission" date="2015-09" db="EMBL/GenBank/DDBJ databases">
        <authorList>
            <consortium name="Pathogen Informatics"/>
        </authorList>
    </citation>
    <scope>NUCLEOTIDE SEQUENCE [LARGE SCALE GENOMIC DNA]</scope>
    <source>
        <strain evidence="9 10">2789STDY5608891</strain>
    </source>
</reference>
<keyword evidence="4 7" id="KW-0808">Transferase</keyword>
<dbReference type="UniPathway" id="UPA00996">
    <property type="reaction ID" value="UER00366"/>
</dbReference>
<organism evidence="9 10">
    <name type="scientific">Eubacterium ramulus</name>
    <dbReference type="NCBI Taxonomy" id="39490"/>
    <lineage>
        <taxon>Bacteria</taxon>
        <taxon>Bacillati</taxon>
        <taxon>Bacillota</taxon>
        <taxon>Clostridia</taxon>
        <taxon>Eubacteriales</taxon>
        <taxon>Eubacteriaceae</taxon>
        <taxon>Eubacterium</taxon>
    </lineage>
</organism>
<dbReference type="PRINTS" id="PR01469">
    <property type="entry name" value="CARBMTKINASE"/>
</dbReference>
<dbReference type="CDD" id="cd04235">
    <property type="entry name" value="AAK_CK"/>
    <property type="match status" value="1"/>
</dbReference>
<dbReference type="Gene3D" id="3.40.1160.10">
    <property type="entry name" value="Acetylglutamate kinase-like"/>
    <property type="match status" value="1"/>
</dbReference>
<accession>A0A173VAT9</accession>
<evidence type="ECO:0000256" key="5">
    <source>
        <dbReference type="ARBA" id="ARBA00022777"/>
    </source>
</evidence>
<evidence type="ECO:0000256" key="7">
    <source>
        <dbReference type="PIRNR" id="PIRNR000723"/>
    </source>
</evidence>
<dbReference type="Pfam" id="PF00696">
    <property type="entry name" value="AA_kinase"/>
    <property type="match status" value="1"/>
</dbReference>
<evidence type="ECO:0000256" key="2">
    <source>
        <dbReference type="ARBA" id="ARBA00011066"/>
    </source>
</evidence>
<dbReference type="InterPro" id="IPR036393">
    <property type="entry name" value="AceGlu_kinase-like_sf"/>
</dbReference>
<proteinExistence type="inferred from homology"/>
<keyword evidence="5 7" id="KW-0418">Kinase</keyword>
<dbReference type="EMBL" id="CYYA01000026">
    <property type="protein sequence ID" value="CUN24489.1"/>
    <property type="molecule type" value="Genomic_DNA"/>
</dbReference>
<feature type="domain" description="Aspartate/glutamate/uridylate kinase" evidence="8">
    <location>
        <begin position="16"/>
        <end position="282"/>
    </location>
</feature>
<dbReference type="OrthoDB" id="9766717at2"/>
<dbReference type="InterPro" id="IPR001048">
    <property type="entry name" value="Asp/Glu/Uridylate_kinase"/>
</dbReference>
<dbReference type="GO" id="GO:0008804">
    <property type="term" value="F:carbamate kinase activity"/>
    <property type="evidence" value="ECO:0007669"/>
    <property type="project" value="UniProtKB-EC"/>
</dbReference>
<dbReference type="STRING" id="39490.ERS852448_02741"/>
<evidence type="ECO:0000256" key="3">
    <source>
        <dbReference type="ARBA" id="ARBA00013070"/>
    </source>
</evidence>
<comment type="similarity">
    <text evidence="2 7">Belongs to the carbamate kinase family.</text>
</comment>
<comment type="pathway">
    <text evidence="1">Metabolic intermediate metabolism; carbamoyl phosphate degradation; CO(2) and NH(3) from carbamoyl phosphate: step 1/1.</text>
</comment>
<evidence type="ECO:0000259" key="8">
    <source>
        <dbReference type="Pfam" id="PF00696"/>
    </source>
</evidence>
<evidence type="ECO:0000256" key="6">
    <source>
        <dbReference type="ARBA" id="ARBA00048467"/>
    </source>
</evidence>
<dbReference type="GeneID" id="42787639"/>
<sequence>MKKKRIAIALGHDALGTTLPEQKEATCRAAKAIADLIQDDCQVVITHSNGPQIGMIHTAMSEFHRLYTDYTATPMSVCSAMSQGYIGYDLQNAIRTELMNRGVYRTVSTLLTQVIVDPYDEAFYKPSKIIGRVMTEEEAEEEEKKGNHVVRTEEGYRRIVAAPMPHQIVELDAVNTLMDADQVVIAAGGGGIPVLEQGTVLKGASAVIEKDLIAGLLADGVEADMLIILTGEESVYKNYGTDKQESIREMTCAEARRYIAEGEFGEGTMLPKIETAISYIGDYATRSVLITKLGSIEAAMAGQTGTIIKK</sequence>
<evidence type="ECO:0000313" key="9">
    <source>
        <dbReference type="EMBL" id="CUN24489.1"/>
    </source>
</evidence>
<gene>
    <name evidence="9" type="primary">arcC1_2</name>
    <name evidence="9" type="ORF">ERS852448_02741</name>
</gene>
<dbReference type="InterPro" id="IPR003964">
    <property type="entry name" value="Carb_kinase"/>
</dbReference>
<dbReference type="GO" id="GO:0005829">
    <property type="term" value="C:cytosol"/>
    <property type="evidence" value="ECO:0007669"/>
    <property type="project" value="TreeGrafter"/>
</dbReference>
<evidence type="ECO:0000313" key="10">
    <source>
        <dbReference type="Proteomes" id="UP000095492"/>
    </source>
</evidence>